<dbReference type="PROSITE" id="PS50072">
    <property type="entry name" value="CSA_PPIASE_2"/>
    <property type="match status" value="1"/>
</dbReference>
<keyword evidence="5" id="KW-1185">Reference proteome</keyword>
<dbReference type="STRING" id="49390.A0A068V4T9"/>
<organism evidence="4 5">
    <name type="scientific">Coffea canephora</name>
    <name type="common">Robusta coffee</name>
    <dbReference type="NCBI Taxonomy" id="49390"/>
    <lineage>
        <taxon>Eukaryota</taxon>
        <taxon>Viridiplantae</taxon>
        <taxon>Streptophyta</taxon>
        <taxon>Embryophyta</taxon>
        <taxon>Tracheophyta</taxon>
        <taxon>Spermatophyta</taxon>
        <taxon>Magnoliopsida</taxon>
        <taxon>eudicotyledons</taxon>
        <taxon>Gunneridae</taxon>
        <taxon>Pentapetalae</taxon>
        <taxon>asterids</taxon>
        <taxon>lamiids</taxon>
        <taxon>Gentianales</taxon>
        <taxon>Rubiaceae</taxon>
        <taxon>Ixoroideae</taxon>
        <taxon>Gardenieae complex</taxon>
        <taxon>Bertiereae - Coffeeae clade</taxon>
        <taxon>Coffeeae</taxon>
        <taxon>Coffea</taxon>
    </lineage>
</organism>
<dbReference type="GO" id="GO:0006457">
    <property type="term" value="P:protein folding"/>
    <property type="evidence" value="ECO:0007669"/>
    <property type="project" value="TreeGrafter"/>
</dbReference>
<dbReference type="Gramene" id="CDP15539">
    <property type="protein sequence ID" value="CDP15539"/>
    <property type="gene ID" value="GSCOC_T00015408001"/>
</dbReference>
<dbReference type="GO" id="GO:0003755">
    <property type="term" value="F:peptidyl-prolyl cis-trans isomerase activity"/>
    <property type="evidence" value="ECO:0007669"/>
    <property type="project" value="UniProtKB-UniRule"/>
</dbReference>
<name>A0A068V4T9_COFCA</name>
<dbReference type="EC" id="5.2.1.8" evidence="2"/>
<feature type="domain" description="PPIase cyclophilin-type" evidence="3">
    <location>
        <begin position="5"/>
        <end position="130"/>
    </location>
</feature>
<dbReference type="OrthoDB" id="193499at2759"/>
<evidence type="ECO:0000256" key="2">
    <source>
        <dbReference type="RuleBase" id="RU363019"/>
    </source>
</evidence>
<evidence type="ECO:0000313" key="5">
    <source>
        <dbReference type="Proteomes" id="UP000295252"/>
    </source>
</evidence>
<dbReference type="SUPFAM" id="SSF50891">
    <property type="entry name" value="Cyclophilin-like"/>
    <property type="match status" value="1"/>
</dbReference>
<dbReference type="OMA" id="FICQGCD"/>
<evidence type="ECO:0000256" key="1">
    <source>
        <dbReference type="ARBA" id="ARBA00007365"/>
    </source>
</evidence>
<evidence type="ECO:0000313" key="4">
    <source>
        <dbReference type="EMBL" id="CDP15539.1"/>
    </source>
</evidence>
<proteinExistence type="inferred from homology"/>
<dbReference type="AlphaFoldDB" id="A0A068V4T9"/>
<dbReference type="PANTHER" id="PTHR11071:SF561">
    <property type="entry name" value="PEPTIDYL-PROLYL CIS-TRANS ISOMERASE D-RELATED"/>
    <property type="match status" value="1"/>
</dbReference>
<dbReference type="GO" id="GO:0016018">
    <property type="term" value="F:cyclosporin A binding"/>
    <property type="evidence" value="ECO:0007669"/>
    <property type="project" value="TreeGrafter"/>
</dbReference>
<comment type="catalytic activity">
    <reaction evidence="2">
        <text>[protein]-peptidylproline (omega=180) = [protein]-peptidylproline (omega=0)</text>
        <dbReference type="Rhea" id="RHEA:16237"/>
        <dbReference type="Rhea" id="RHEA-COMP:10747"/>
        <dbReference type="Rhea" id="RHEA-COMP:10748"/>
        <dbReference type="ChEBI" id="CHEBI:83833"/>
        <dbReference type="ChEBI" id="CHEBI:83834"/>
        <dbReference type="EC" id="5.2.1.8"/>
    </reaction>
</comment>
<dbReference type="PRINTS" id="PR00153">
    <property type="entry name" value="CSAPPISMRASE"/>
</dbReference>
<sequence>MQSLFLRASKGAAGPCTSGDRPSTVISSFICQGCDFTTGNGTRGELIYGSKFEDANFIKKHTGPGVLSMANAGPSTNGSQFFICTEKTAWLDGRHVVFGRVTKGMDVVKAVEKVGSSFGKTSTTLLSIYH</sequence>
<dbReference type="InterPro" id="IPR002130">
    <property type="entry name" value="Cyclophilin-type_PPIase_dom"/>
</dbReference>
<dbReference type="EMBL" id="HG739184">
    <property type="protein sequence ID" value="CDP15539.1"/>
    <property type="molecule type" value="Genomic_DNA"/>
</dbReference>
<protein>
    <recommendedName>
        <fullName evidence="2">Peptidyl-prolyl cis-trans isomerase</fullName>
        <shortName evidence="2">PPIase</shortName>
        <ecNumber evidence="2">5.2.1.8</ecNumber>
    </recommendedName>
</protein>
<comment type="similarity">
    <text evidence="1 2">Belongs to the cyclophilin-type PPIase family.</text>
</comment>
<dbReference type="PhylomeDB" id="A0A068V4T9"/>
<reference evidence="5" key="1">
    <citation type="journal article" date="2014" name="Science">
        <title>The coffee genome provides insight into the convergent evolution of caffeine biosynthesis.</title>
        <authorList>
            <person name="Denoeud F."/>
            <person name="Carretero-Paulet L."/>
            <person name="Dereeper A."/>
            <person name="Droc G."/>
            <person name="Guyot R."/>
            <person name="Pietrella M."/>
            <person name="Zheng C."/>
            <person name="Alberti A."/>
            <person name="Anthony F."/>
            <person name="Aprea G."/>
            <person name="Aury J.M."/>
            <person name="Bento P."/>
            <person name="Bernard M."/>
            <person name="Bocs S."/>
            <person name="Campa C."/>
            <person name="Cenci A."/>
            <person name="Combes M.C."/>
            <person name="Crouzillat D."/>
            <person name="Da Silva C."/>
            <person name="Daddiego L."/>
            <person name="De Bellis F."/>
            <person name="Dussert S."/>
            <person name="Garsmeur O."/>
            <person name="Gayraud T."/>
            <person name="Guignon V."/>
            <person name="Jahn K."/>
            <person name="Jamilloux V."/>
            <person name="Joet T."/>
            <person name="Labadie K."/>
            <person name="Lan T."/>
            <person name="Leclercq J."/>
            <person name="Lepelley M."/>
            <person name="Leroy T."/>
            <person name="Li L.T."/>
            <person name="Librado P."/>
            <person name="Lopez L."/>
            <person name="Munoz A."/>
            <person name="Noel B."/>
            <person name="Pallavicini A."/>
            <person name="Perrotta G."/>
            <person name="Poncet V."/>
            <person name="Pot D."/>
            <person name="Priyono X."/>
            <person name="Rigoreau M."/>
            <person name="Rouard M."/>
            <person name="Rozas J."/>
            <person name="Tranchant-Dubreuil C."/>
            <person name="VanBuren R."/>
            <person name="Zhang Q."/>
            <person name="Andrade A.C."/>
            <person name="Argout X."/>
            <person name="Bertrand B."/>
            <person name="de Kochko A."/>
            <person name="Graziosi G."/>
            <person name="Henry R.J."/>
            <person name="Jayarama X."/>
            <person name="Ming R."/>
            <person name="Nagai C."/>
            <person name="Rounsley S."/>
            <person name="Sankoff D."/>
            <person name="Giuliano G."/>
            <person name="Albert V.A."/>
            <person name="Wincker P."/>
            <person name="Lashermes P."/>
        </authorList>
    </citation>
    <scope>NUCLEOTIDE SEQUENCE [LARGE SCALE GENOMIC DNA]</scope>
    <source>
        <strain evidence="5">cv. DH200-94</strain>
    </source>
</reference>
<dbReference type="Gene3D" id="2.40.100.10">
    <property type="entry name" value="Cyclophilin-like"/>
    <property type="match status" value="1"/>
</dbReference>
<dbReference type="InParanoid" id="A0A068V4T9"/>
<keyword evidence="2" id="KW-0413">Isomerase</keyword>
<evidence type="ECO:0000259" key="3">
    <source>
        <dbReference type="PROSITE" id="PS50072"/>
    </source>
</evidence>
<accession>A0A068V4T9</accession>
<dbReference type="PANTHER" id="PTHR11071">
    <property type="entry name" value="PEPTIDYL-PROLYL CIS-TRANS ISOMERASE"/>
    <property type="match status" value="1"/>
</dbReference>
<dbReference type="GO" id="GO:0005737">
    <property type="term" value="C:cytoplasm"/>
    <property type="evidence" value="ECO:0007669"/>
    <property type="project" value="TreeGrafter"/>
</dbReference>
<dbReference type="Pfam" id="PF00160">
    <property type="entry name" value="Pro_isomerase"/>
    <property type="match status" value="1"/>
</dbReference>
<gene>
    <name evidence="4" type="ORF">GSCOC_T00015408001</name>
</gene>
<keyword evidence="2" id="KW-0697">Rotamase</keyword>
<dbReference type="InterPro" id="IPR029000">
    <property type="entry name" value="Cyclophilin-like_dom_sf"/>
</dbReference>
<dbReference type="Proteomes" id="UP000295252">
    <property type="component" value="Chromosome IV"/>
</dbReference>
<comment type="function">
    <text evidence="2">PPIases accelerate the folding of proteins. It catalyzes the cis-trans isomerization of proline imidic peptide bonds in oligopeptides.</text>
</comment>